<organism evidence="1">
    <name type="scientific">gut metagenome</name>
    <dbReference type="NCBI Taxonomy" id="749906"/>
    <lineage>
        <taxon>unclassified sequences</taxon>
        <taxon>metagenomes</taxon>
        <taxon>organismal metagenomes</taxon>
    </lineage>
</organism>
<name>J9FVB0_9ZZZZ</name>
<dbReference type="AlphaFoldDB" id="J9FVB0"/>
<evidence type="ECO:0000313" key="1">
    <source>
        <dbReference type="EMBL" id="EJW98936.1"/>
    </source>
</evidence>
<dbReference type="EMBL" id="AMCI01004038">
    <property type="protein sequence ID" value="EJW98936.1"/>
    <property type="molecule type" value="Genomic_DNA"/>
</dbReference>
<protein>
    <submittedName>
        <fullName evidence="1">Uncharacterized protein</fullName>
    </submittedName>
</protein>
<reference evidence="1" key="1">
    <citation type="journal article" date="2012" name="PLoS ONE">
        <title>Gene sets for utilization of primary and secondary nutrition supplies in the distal gut of endangered iberian lynx.</title>
        <authorList>
            <person name="Alcaide M."/>
            <person name="Messina E."/>
            <person name="Richter M."/>
            <person name="Bargiela R."/>
            <person name="Peplies J."/>
            <person name="Huws S.A."/>
            <person name="Newbold C.J."/>
            <person name="Golyshin P.N."/>
            <person name="Simon M.A."/>
            <person name="Lopez G."/>
            <person name="Yakimov M.M."/>
            <person name="Ferrer M."/>
        </authorList>
    </citation>
    <scope>NUCLEOTIDE SEQUENCE</scope>
</reference>
<accession>J9FVB0</accession>
<sequence length="54" mass="5889">MIENPGKDSARAAGRGCYNYSAACIFFTYRKGVGENQSPCPEDILISLSPYKVV</sequence>
<gene>
    <name evidence="1" type="ORF">EVA_12957</name>
</gene>
<comment type="caution">
    <text evidence="1">The sequence shown here is derived from an EMBL/GenBank/DDBJ whole genome shotgun (WGS) entry which is preliminary data.</text>
</comment>
<proteinExistence type="predicted"/>